<dbReference type="CDD" id="cd00381">
    <property type="entry name" value="IMPDH"/>
    <property type="match status" value="1"/>
</dbReference>
<dbReference type="GO" id="GO:0003938">
    <property type="term" value="F:IMP dehydrogenase activity"/>
    <property type="evidence" value="ECO:0007669"/>
    <property type="project" value="UniProtKB-ARBA"/>
</dbReference>
<sequence>MNALRVGLAAGGSVTVSAASGAGLTAAAGGYAASAGVSRAGGRAGSSSAMLGPEYGVGRADWKTTDEEIEARKMPVDSGQTLLEGYTFDDVALVPKYSSLTSRTEPSLETWFTRNTTIGMPLVASNMDTVMGPELAEVLIANGGMPIMHRFTDLETQVAWSRQFAGNVFISAGFNDVDNLGPCFDAGAVGVCIDVAHGHTSTMIDFIKHIRDEYPDKQIIAGSVCTPLGYQDLVEAGAHVIRVGVGCGAACSTRIVTGFGVPQFTAIHQIAKVAREMRVPFIADGGIRNSRDVVLALAAGATSCMMGNLFAKTFESAAPKYIRLNTDSDFDVVHPVKVGTDMPFKYDVFALYRGQASEHFQSDYFGGVKKGTVPEGVDFTTRVSGSAQDLLDNLLGGLRSGMTYGGARTIEELQRKAEFIKVTSNYAAESFPRIHQ</sequence>
<reference evidence="6 7" key="1">
    <citation type="submission" date="2010-05" db="EMBL/GenBank/DDBJ databases">
        <title>The Genome Sequence of Thecamonas trahens ATCC 50062.</title>
        <authorList>
            <consortium name="The Broad Institute Genome Sequencing Platform"/>
            <person name="Russ C."/>
            <person name="Cuomo C."/>
            <person name="Shea T."/>
            <person name="Young S.K."/>
            <person name="Zeng Q."/>
            <person name="Koehrsen M."/>
            <person name="Haas B."/>
            <person name="Borodovsky M."/>
            <person name="Guigo R."/>
            <person name="Alvarado L."/>
            <person name="Berlin A."/>
            <person name="Bochicchio J."/>
            <person name="Borenstein D."/>
            <person name="Chapman S."/>
            <person name="Chen Z."/>
            <person name="Freedman E."/>
            <person name="Gellesch M."/>
            <person name="Goldberg J."/>
            <person name="Griggs A."/>
            <person name="Gujja S."/>
            <person name="Heilman E."/>
            <person name="Heiman D."/>
            <person name="Hepburn T."/>
            <person name="Howarth C."/>
            <person name="Jen D."/>
            <person name="Larson L."/>
            <person name="Mehta T."/>
            <person name="Park D."/>
            <person name="Pearson M."/>
            <person name="Roberts A."/>
            <person name="Saif S."/>
            <person name="Shenoy N."/>
            <person name="Sisk P."/>
            <person name="Stolte C."/>
            <person name="Sykes S."/>
            <person name="Thomson T."/>
            <person name="Walk T."/>
            <person name="White J."/>
            <person name="Yandava C."/>
            <person name="Burger G."/>
            <person name="Gray M.W."/>
            <person name="Holland P.W.H."/>
            <person name="King N."/>
            <person name="Lang F.B.F."/>
            <person name="Roger A.J."/>
            <person name="Ruiz-Trillo I."/>
            <person name="Lander E."/>
            <person name="Nusbaum C."/>
        </authorList>
    </citation>
    <scope>NUCLEOTIDE SEQUENCE [LARGE SCALE GENOMIC DNA]</scope>
    <source>
        <strain evidence="6 7">ATCC 50062</strain>
    </source>
</reference>
<feature type="domain" description="IMP dehydrogenase/GMP reductase" evidence="5">
    <location>
        <begin position="85"/>
        <end position="431"/>
    </location>
</feature>
<evidence type="ECO:0000256" key="2">
    <source>
        <dbReference type="ARBA" id="ARBA00015800"/>
    </source>
</evidence>
<dbReference type="PANTHER" id="PTHR43170">
    <property type="entry name" value="GMP REDUCTASE"/>
    <property type="match status" value="1"/>
</dbReference>
<dbReference type="STRING" id="461836.A0A0L0DEZ5"/>
<dbReference type="InterPro" id="IPR001093">
    <property type="entry name" value="IMP_DH_GMPRt"/>
</dbReference>
<dbReference type="SUPFAM" id="SSF51412">
    <property type="entry name" value="Inosine monophosphate dehydrogenase (IMPDH)"/>
    <property type="match status" value="1"/>
</dbReference>
<dbReference type="InterPro" id="IPR050139">
    <property type="entry name" value="GMP_reductase"/>
</dbReference>
<dbReference type="eggNOG" id="KOG2550">
    <property type="taxonomic scope" value="Eukaryota"/>
</dbReference>
<dbReference type="EMBL" id="GL349463">
    <property type="protein sequence ID" value="KNC50912.1"/>
    <property type="molecule type" value="Genomic_DNA"/>
</dbReference>
<dbReference type="EC" id="1.7.1.7" evidence="1"/>
<evidence type="ECO:0000259" key="5">
    <source>
        <dbReference type="Pfam" id="PF00478"/>
    </source>
</evidence>
<dbReference type="GeneID" id="25566142"/>
<gene>
    <name evidence="6" type="ORF">AMSG_07154</name>
</gene>
<evidence type="ECO:0000256" key="4">
    <source>
        <dbReference type="ARBA" id="ARBA00023002"/>
    </source>
</evidence>
<dbReference type="OrthoDB" id="418595at2759"/>
<evidence type="ECO:0000256" key="3">
    <source>
        <dbReference type="ARBA" id="ARBA00022857"/>
    </source>
</evidence>
<dbReference type="PANTHER" id="PTHR43170:SF5">
    <property type="entry name" value="GMP REDUCTASE"/>
    <property type="match status" value="1"/>
</dbReference>
<dbReference type="Gene3D" id="3.20.20.70">
    <property type="entry name" value="Aldolase class I"/>
    <property type="match status" value="1"/>
</dbReference>
<dbReference type="OMA" id="IVWRQNS"/>
<evidence type="ECO:0000256" key="1">
    <source>
        <dbReference type="ARBA" id="ARBA00012678"/>
    </source>
</evidence>
<dbReference type="FunFam" id="3.20.20.70:FF:000424">
    <property type="entry name" value="Inosine-5'-monophosphate dehydrogenase 2"/>
    <property type="match status" value="1"/>
</dbReference>
<dbReference type="RefSeq" id="XP_013756612.1">
    <property type="nucleotide sequence ID" value="XM_013901158.1"/>
</dbReference>
<organism evidence="6 7">
    <name type="scientific">Thecamonas trahens ATCC 50062</name>
    <dbReference type="NCBI Taxonomy" id="461836"/>
    <lineage>
        <taxon>Eukaryota</taxon>
        <taxon>Apusozoa</taxon>
        <taxon>Apusomonadida</taxon>
        <taxon>Apusomonadidae</taxon>
        <taxon>Thecamonas</taxon>
    </lineage>
</organism>
<dbReference type="Pfam" id="PF00478">
    <property type="entry name" value="IMPDH"/>
    <property type="match status" value="1"/>
</dbReference>
<protein>
    <recommendedName>
        <fullName evidence="2">GMP reductase</fullName>
        <ecNumber evidence="1">1.7.1.7</ecNumber>
    </recommendedName>
</protein>
<keyword evidence="4" id="KW-0560">Oxidoreductase</keyword>
<name>A0A0L0DEZ5_THETB</name>
<dbReference type="GO" id="GO:0003920">
    <property type="term" value="F:GMP reductase activity"/>
    <property type="evidence" value="ECO:0007669"/>
    <property type="project" value="UniProtKB-EC"/>
</dbReference>
<evidence type="ECO:0000313" key="7">
    <source>
        <dbReference type="Proteomes" id="UP000054408"/>
    </source>
</evidence>
<dbReference type="InterPro" id="IPR013785">
    <property type="entry name" value="Aldolase_TIM"/>
</dbReference>
<keyword evidence="3" id="KW-0521">NADP</keyword>
<keyword evidence="7" id="KW-1185">Reference proteome</keyword>
<dbReference type="Proteomes" id="UP000054408">
    <property type="component" value="Unassembled WGS sequence"/>
</dbReference>
<proteinExistence type="predicted"/>
<accession>A0A0L0DEZ5</accession>
<evidence type="ECO:0000313" key="6">
    <source>
        <dbReference type="EMBL" id="KNC50912.1"/>
    </source>
</evidence>
<dbReference type="SMART" id="SM01240">
    <property type="entry name" value="IMPDH"/>
    <property type="match status" value="1"/>
</dbReference>
<dbReference type="AlphaFoldDB" id="A0A0L0DEZ5"/>